<evidence type="ECO:0000313" key="1">
    <source>
        <dbReference type="EMBL" id="KAK3698796.1"/>
    </source>
</evidence>
<reference evidence="1" key="1">
    <citation type="submission" date="2023-07" db="EMBL/GenBank/DDBJ databases">
        <title>Black Yeasts Isolated from many extreme environments.</title>
        <authorList>
            <person name="Coleine C."/>
            <person name="Stajich J.E."/>
            <person name="Selbmann L."/>
        </authorList>
    </citation>
    <scope>NUCLEOTIDE SEQUENCE</scope>
    <source>
        <strain evidence="1">CCFEE 5714</strain>
    </source>
</reference>
<keyword evidence="2" id="KW-1185">Reference proteome</keyword>
<dbReference type="EMBL" id="JAUTXU010000206">
    <property type="protein sequence ID" value="KAK3698796.1"/>
    <property type="molecule type" value="Genomic_DNA"/>
</dbReference>
<organism evidence="1 2">
    <name type="scientific">Vermiconidia calcicola</name>
    <dbReference type="NCBI Taxonomy" id="1690605"/>
    <lineage>
        <taxon>Eukaryota</taxon>
        <taxon>Fungi</taxon>
        <taxon>Dikarya</taxon>
        <taxon>Ascomycota</taxon>
        <taxon>Pezizomycotina</taxon>
        <taxon>Dothideomycetes</taxon>
        <taxon>Dothideomycetidae</taxon>
        <taxon>Mycosphaerellales</taxon>
        <taxon>Extremaceae</taxon>
        <taxon>Vermiconidia</taxon>
    </lineage>
</organism>
<dbReference type="Proteomes" id="UP001281147">
    <property type="component" value="Unassembled WGS sequence"/>
</dbReference>
<evidence type="ECO:0000313" key="2">
    <source>
        <dbReference type="Proteomes" id="UP001281147"/>
    </source>
</evidence>
<proteinExistence type="predicted"/>
<protein>
    <submittedName>
        <fullName evidence="1">Suppressor of glycerol defect</fullName>
    </submittedName>
</protein>
<accession>A0ACC3MLT5</accession>
<comment type="caution">
    <text evidence="1">The sequence shown here is derived from an EMBL/GenBank/DDBJ whole genome shotgun (WGS) entry which is preliminary data.</text>
</comment>
<sequence>MSRDAYRGPTLPKFLLDKVQNGNDPRFRSQNVARKDRRKSERQQKKAQRQQPVNARQRFHTKTRDRFEEESDDLDEVEHPKFLPKKPLTTPAREAKPLKSILKKEKPSAPVDSESEVETEQEDEAAPVVSRTIKAKLEADDDEIAALEKKLGIKGKKSKGLEEDGLDWLAEGSEDEGEGNSRSAKRKRPEDTKWLRDKRVKAGGAVREEDNDSNDDVGDVFPDVSEADGEADEIENPFSEGELDSDDFAGFDFEGGASSDEEETRPPKRERENPYVAPVSKDAAPVGKYVPPSLRKPAASDEEALKQLRRQMQGLLNRLSEANLLSILQSLEEVYTKNARQHVTSTLIDLLVGRIADPSTLNDTFLILLAGFSAGVCKVIGTDFGAQLLEKTVENIDHSRPQYTDGKQALNLLAFLCCLYSFQLVGSAILFDYIRHLLDGLSETNTELLLRIIRTCGQQLRQDDPSALKDIVLLLQRSVAEVGEDKLSVRTKFMIETINDLKNNRVKTGVAGSVVTAEHTTRMKKTLGSLNNARSLKATEPLRITLADIRDSEKKGKWWLVGASYHDPAKLADGRDSRSSTTKARHDDLDAGYESETPGSVSLHKLARSQDFKEAHMRVLKLHLKNKQMLEVPRVLVHCVGAEAAYNPFYALVAGKFCGDHKLRKAFQFTLWDALKRMEANDKDEENASIGVRKIVNLAKFYGTLVADGGLSIAVLKKVEFGYMEANIGMFVEVLITTVLLQARKAKLDDGGGAEDPVKAVFLRAAGAADIIPGLRYVIETTIAKAELANGKKEQRVIQRGCRVAVEALDEAARAAPDVEGGEDEDADEDF</sequence>
<gene>
    <name evidence="1" type="primary">SGD1_2</name>
    <name evidence="1" type="ORF">LTR37_016800</name>
</gene>
<name>A0ACC3MLT5_9PEZI</name>